<dbReference type="AlphaFoldDB" id="A0A1V8M6L9"/>
<dbReference type="Pfam" id="PF03717">
    <property type="entry name" value="PBP_dimer"/>
    <property type="match status" value="1"/>
</dbReference>
<evidence type="ECO:0000256" key="16">
    <source>
        <dbReference type="HAMAP-Rule" id="MF_02080"/>
    </source>
</evidence>
<comment type="similarity">
    <text evidence="16">Belongs to the transpeptidase family. FtsI subfamily.</text>
</comment>
<evidence type="ECO:0000256" key="11">
    <source>
        <dbReference type="ARBA" id="ARBA00022989"/>
    </source>
</evidence>
<evidence type="ECO:0000256" key="2">
    <source>
        <dbReference type="ARBA" id="ARBA00022475"/>
    </source>
</evidence>
<evidence type="ECO:0000256" key="5">
    <source>
        <dbReference type="ARBA" id="ARBA00022645"/>
    </source>
</evidence>
<dbReference type="SUPFAM" id="SSF56519">
    <property type="entry name" value="Penicillin binding protein dimerisation domain"/>
    <property type="match status" value="1"/>
</dbReference>
<keyword evidence="20" id="KW-1185">Reference proteome</keyword>
<sequence>MLQAEKKRNIKQADDFSGRRKLVMILMFAAMMMLVAKAVQLQVLDTQFLQQQARSRHVGTVQIAAYRGQIKDRNGESLAVSAPVGSVWVNPQYCRVETGKKAKQACAELANETKLKQLAKLLDMPLEKIKRAFDPMSNKQFAYLKRRIEPYLAEKVKAIGLPGVAIVKEFKRFYPAGEVTAHLLGFTNVDDQGQEGLELMHNSTLQGITGSKRVIRDGARQVIEEHDVESIEEPEAGQDLTLSIDERLQYLAYRELKAGIIMHNAEAGALVILEAETGNVLAIVNQPSFNPNSRKGSKISHYRNRAITDVFEPGSTMKPLVVAAALDGGYVKENQLFITKSLRIKGKWVKDGHDYGTLNLTGVLKKSSNVAASKIALSMPPEYFWRFYNSVGFGMPPGIGFPGEASGSLPDYSGWSAFEQATLSFGYGLSVSILQLARSYTALADDGKLHSVSLLKRDHDNYAQQVLSAATAIKVRTMLEQVVKKDGTAYQARVDGYRVAGKTGTVKKVKDGAYSNDYLSVFVGMAPASDPKLIIAVMVDTPQAGQYYGGLVAAPIFSKVMGGALRLLGVTPDEEQSMSVLLSK</sequence>
<dbReference type="InterPro" id="IPR050515">
    <property type="entry name" value="Beta-lactam/transpept"/>
</dbReference>
<evidence type="ECO:0000256" key="7">
    <source>
        <dbReference type="ARBA" id="ARBA00022692"/>
    </source>
</evidence>
<dbReference type="EMBL" id="LPUF01000001">
    <property type="protein sequence ID" value="OQK17136.1"/>
    <property type="molecule type" value="Genomic_DNA"/>
</dbReference>
<dbReference type="InterPro" id="IPR036138">
    <property type="entry name" value="PBP_dimer_sf"/>
</dbReference>
<dbReference type="Gene3D" id="3.40.710.10">
    <property type="entry name" value="DD-peptidase/beta-lactamase superfamily"/>
    <property type="match status" value="1"/>
</dbReference>
<comment type="pathway">
    <text evidence="16">Cell wall biogenesis; peptidoglycan biosynthesis.</text>
</comment>
<evidence type="ECO:0000256" key="13">
    <source>
        <dbReference type="ARBA" id="ARBA00023210"/>
    </source>
</evidence>
<evidence type="ECO:0000256" key="3">
    <source>
        <dbReference type="ARBA" id="ARBA00022519"/>
    </source>
</evidence>
<keyword evidence="9 16" id="KW-0133">Cell shape</keyword>
<name>A0A1V8M6L9_9GAMM</name>
<evidence type="ECO:0000256" key="6">
    <source>
        <dbReference type="ARBA" id="ARBA00022670"/>
    </source>
</evidence>
<feature type="transmembrane region" description="Helical" evidence="16">
    <location>
        <begin position="21"/>
        <end position="39"/>
    </location>
</feature>
<accession>A0A1V8M6L9</accession>
<keyword evidence="8 16" id="KW-0378">Hydrolase</keyword>
<dbReference type="GO" id="GO:0005886">
    <property type="term" value="C:plasma membrane"/>
    <property type="evidence" value="ECO:0007669"/>
    <property type="project" value="UniProtKB-SubCell"/>
</dbReference>
<dbReference type="Gene3D" id="3.30.450.330">
    <property type="match status" value="1"/>
</dbReference>
<evidence type="ECO:0000256" key="1">
    <source>
        <dbReference type="ARBA" id="ARBA00004370"/>
    </source>
</evidence>
<evidence type="ECO:0000256" key="10">
    <source>
        <dbReference type="ARBA" id="ARBA00022984"/>
    </source>
</evidence>
<keyword evidence="7 16" id="KW-0812">Transmembrane</keyword>
<dbReference type="UniPathway" id="UPA00219"/>
<evidence type="ECO:0000256" key="12">
    <source>
        <dbReference type="ARBA" id="ARBA00023136"/>
    </source>
</evidence>
<dbReference type="GO" id="GO:0006508">
    <property type="term" value="P:proteolysis"/>
    <property type="evidence" value="ECO:0007669"/>
    <property type="project" value="UniProtKB-KW"/>
</dbReference>
<evidence type="ECO:0000256" key="15">
    <source>
        <dbReference type="ARBA" id="ARBA00023316"/>
    </source>
</evidence>
<dbReference type="Gene3D" id="1.10.150.770">
    <property type="match status" value="1"/>
</dbReference>
<comment type="function">
    <text evidence="16">Catalyzes cross-linking of the peptidoglycan cell wall at the division septum.</text>
</comment>
<organism evidence="19 20">
    <name type="scientific">Methyloprofundus sedimenti</name>
    <dbReference type="NCBI Taxonomy" id="1420851"/>
    <lineage>
        <taxon>Bacteria</taxon>
        <taxon>Pseudomonadati</taxon>
        <taxon>Pseudomonadota</taxon>
        <taxon>Gammaproteobacteria</taxon>
        <taxon>Methylococcales</taxon>
        <taxon>Methylococcaceae</taxon>
        <taxon>Methyloprofundus</taxon>
    </lineage>
</organism>
<keyword evidence="3 16" id="KW-0997">Cell inner membrane</keyword>
<keyword evidence="5 16" id="KW-0121">Carboxypeptidase</keyword>
<evidence type="ECO:0000256" key="14">
    <source>
        <dbReference type="ARBA" id="ARBA00023306"/>
    </source>
</evidence>
<evidence type="ECO:0000313" key="19">
    <source>
        <dbReference type="EMBL" id="OQK17136.1"/>
    </source>
</evidence>
<keyword evidence="6 16" id="KW-0645">Protease</keyword>
<protein>
    <recommendedName>
        <fullName evidence="16">Peptidoglycan D,D-transpeptidase FtsI</fullName>
        <ecNumber evidence="16">3.4.16.4</ecNumber>
    </recommendedName>
    <alternativeName>
        <fullName evidence="16">Penicillin-binding protein 3</fullName>
        <shortName evidence="16">PBP-3</shortName>
    </alternativeName>
</protein>
<dbReference type="Proteomes" id="UP000191980">
    <property type="component" value="Unassembled WGS sequence"/>
</dbReference>
<feature type="domain" description="Penicillin-binding protein dimerisation" evidence="18">
    <location>
        <begin position="63"/>
        <end position="225"/>
    </location>
</feature>
<dbReference type="InterPro" id="IPR037532">
    <property type="entry name" value="FtsI_transpept"/>
</dbReference>
<dbReference type="PANTHER" id="PTHR30627">
    <property type="entry name" value="PEPTIDOGLYCAN D,D-TRANSPEPTIDASE"/>
    <property type="match status" value="1"/>
</dbReference>
<evidence type="ECO:0000256" key="9">
    <source>
        <dbReference type="ARBA" id="ARBA00022960"/>
    </source>
</evidence>
<evidence type="ECO:0000259" key="17">
    <source>
        <dbReference type="Pfam" id="PF00905"/>
    </source>
</evidence>
<keyword evidence="2 16" id="KW-1003">Cell membrane</keyword>
<dbReference type="GO" id="GO:0008658">
    <property type="term" value="F:penicillin binding"/>
    <property type="evidence" value="ECO:0007669"/>
    <property type="project" value="InterPro"/>
</dbReference>
<dbReference type="GO" id="GO:0000917">
    <property type="term" value="P:division septum assembly"/>
    <property type="evidence" value="ECO:0007669"/>
    <property type="project" value="UniProtKB-KW"/>
</dbReference>
<dbReference type="Gene3D" id="3.90.1310.10">
    <property type="entry name" value="Penicillin-binding protein 2a (Domain 2)"/>
    <property type="match status" value="1"/>
</dbReference>
<dbReference type="SUPFAM" id="SSF56601">
    <property type="entry name" value="beta-lactamase/transpeptidase-like"/>
    <property type="match status" value="1"/>
</dbReference>
<dbReference type="GO" id="GO:0009252">
    <property type="term" value="P:peptidoglycan biosynthetic process"/>
    <property type="evidence" value="ECO:0007669"/>
    <property type="project" value="UniProtKB-UniRule"/>
</dbReference>
<dbReference type="HAMAP" id="MF_02080">
    <property type="entry name" value="FtsI_transpept"/>
    <property type="match status" value="1"/>
</dbReference>
<dbReference type="GO" id="GO:0008955">
    <property type="term" value="F:peptidoglycan glycosyltransferase activity"/>
    <property type="evidence" value="ECO:0007669"/>
    <property type="project" value="InterPro"/>
</dbReference>
<keyword evidence="13 16" id="KW-0717">Septation</keyword>
<dbReference type="InterPro" id="IPR001460">
    <property type="entry name" value="PCN-bd_Tpept"/>
</dbReference>
<keyword evidence="12 16" id="KW-0472">Membrane</keyword>
<proteinExistence type="inferred from homology"/>
<keyword evidence="4 16" id="KW-0132">Cell division</keyword>
<evidence type="ECO:0000256" key="8">
    <source>
        <dbReference type="ARBA" id="ARBA00022801"/>
    </source>
</evidence>
<evidence type="ECO:0000256" key="4">
    <source>
        <dbReference type="ARBA" id="ARBA00022618"/>
    </source>
</evidence>
<gene>
    <name evidence="16" type="primary">ftsI</name>
    <name evidence="19" type="ORF">AU255_04340</name>
</gene>
<feature type="active site" description="Acyl-ester intermediate" evidence="16">
    <location>
        <position position="315"/>
    </location>
</feature>
<dbReference type="OrthoDB" id="9766847at2"/>
<dbReference type="RefSeq" id="WP_080521748.1">
    <property type="nucleotide sequence ID" value="NZ_LPUF01000001.1"/>
</dbReference>
<keyword evidence="10 16" id="KW-0573">Peptidoglycan synthesis</keyword>
<dbReference type="GO" id="GO:0043093">
    <property type="term" value="P:FtsZ-dependent cytokinesis"/>
    <property type="evidence" value="ECO:0007669"/>
    <property type="project" value="UniProtKB-UniRule"/>
</dbReference>
<dbReference type="STRING" id="1420851.AU255_04340"/>
<keyword evidence="15 16" id="KW-0961">Cell wall biogenesis/degradation</keyword>
<dbReference type="InterPro" id="IPR005311">
    <property type="entry name" value="PBP_dimer"/>
</dbReference>
<keyword evidence="11 16" id="KW-1133">Transmembrane helix</keyword>
<evidence type="ECO:0000259" key="18">
    <source>
        <dbReference type="Pfam" id="PF03717"/>
    </source>
</evidence>
<dbReference type="EC" id="3.4.16.4" evidence="16"/>
<dbReference type="GO" id="GO:0071555">
    <property type="term" value="P:cell wall organization"/>
    <property type="evidence" value="ECO:0007669"/>
    <property type="project" value="UniProtKB-KW"/>
</dbReference>
<keyword evidence="14 16" id="KW-0131">Cell cycle</keyword>
<dbReference type="GO" id="GO:0008360">
    <property type="term" value="P:regulation of cell shape"/>
    <property type="evidence" value="ECO:0007669"/>
    <property type="project" value="UniProtKB-KW"/>
</dbReference>
<dbReference type="InterPro" id="IPR012338">
    <property type="entry name" value="Beta-lactam/transpept-like"/>
</dbReference>
<reference evidence="19 20" key="1">
    <citation type="submission" date="2015-12" db="EMBL/GenBank/DDBJ databases">
        <authorList>
            <person name="Shamseldin A."/>
            <person name="Moawad H."/>
            <person name="Abd El-Rahim W.M."/>
            <person name="Sadowsky M.J."/>
        </authorList>
    </citation>
    <scope>NUCLEOTIDE SEQUENCE [LARGE SCALE GENOMIC DNA]</scope>
    <source>
        <strain evidence="19 20">WF1</strain>
    </source>
</reference>
<comment type="catalytic activity">
    <reaction evidence="16">
        <text>Preferential cleavage: (Ac)2-L-Lys-D-Ala-|-D-Ala. Also transpeptidation of peptidyl-alanyl moieties that are N-acyl substituents of D-alanine.</text>
        <dbReference type="EC" id="3.4.16.4"/>
    </reaction>
</comment>
<dbReference type="PANTHER" id="PTHR30627:SF1">
    <property type="entry name" value="PEPTIDOGLYCAN D,D-TRANSPEPTIDASE FTSI"/>
    <property type="match status" value="1"/>
</dbReference>
<evidence type="ECO:0000313" key="20">
    <source>
        <dbReference type="Proteomes" id="UP000191980"/>
    </source>
</evidence>
<comment type="subcellular location">
    <subcellularLocation>
        <location evidence="16">Cell inner membrane</location>
        <topology evidence="16">Single-pass membrane protein</topology>
    </subcellularLocation>
    <subcellularLocation>
        <location evidence="1">Membrane</location>
    </subcellularLocation>
</comment>
<comment type="caution">
    <text evidence="19">The sequence shown here is derived from an EMBL/GenBank/DDBJ whole genome shotgun (WGS) entry which is preliminary data.</text>
</comment>
<dbReference type="Pfam" id="PF00905">
    <property type="entry name" value="Transpeptidase"/>
    <property type="match status" value="1"/>
</dbReference>
<dbReference type="GO" id="GO:0009002">
    <property type="term" value="F:serine-type D-Ala-D-Ala carboxypeptidase activity"/>
    <property type="evidence" value="ECO:0007669"/>
    <property type="project" value="UniProtKB-UniRule"/>
</dbReference>
<feature type="domain" description="Penicillin-binding protein transpeptidase" evidence="17">
    <location>
        <begin position="268"/>
        <end position="561"/>
    </location>
</feature>